<evidence type="ECO:0000313" key="1">
    <source>
        <dbReference type="EMBL" id="KAF9336147.1"/>
    </source>
</evidence>
<proteinExistence type="predicted"/>
<protein>
    <submittedName>
        <fullName evidence="1">Uncharacterized protein</fullName>
    </submittedName>
</protein>
<organism evidence="1 2">
    <name type="scientific">Podila minutissima</name>
    <dbReference type="NCBI Taxonomy" id="64525"/>
    <lineage>
        <taxon>Eukaryota</taxon>
        <taxon>Fungi</taxon>
        <taxon>Fungi incertae sedis</taxon>
        <taxon>Mucoromycota</taxon>
        <taxon>Mortierellomycotina</taxon>
        <taxon>Mortierellomycetes</taxon>
        <taxon>Mortierellales</taxon>
        <taxon>Mortierellaceae</taxon>
        <taxon>Podila</taxon>
    </lineage>
</organism>
<name>A0A9P5SQS5_9FUNG</name>
<comment type="caution">
    <text evidence="1">The sequence shown here is derived from an EMBL/GenBank/DDBJ whole genome shotgun (WGS) entry which is preliminary data.</text>
</comment>
<gene>
    <name evidence="1" type="ORF">BG006_009558</name>
</gene>
<dbReference type="InterPro" id="IPR035992">
    <property type="entry name" value="Ricin_B-like_lectins"/>
</dbReference>
<dbReference type="Gene3D" id="2.80.10.50">
    <property type="match status" value="1"/>
</dbReference>
<dbReference type="SUPFAM" id="SSF50370">
    <property type="entry name" value="Ricin B-like lectins"/>
    <property type="match status" value="1"/>
</dbReference>
<dbReference type="AlphaFoldDB" id="A0A9P5SQS5"/>
<dbReference type="EMBL" id="JAAAUY010000070">
    <property type="protein sequence ID" value="KAF9336147.1"/>
    <property type="molecule type" value="Genomic_DNA"/>
</dbReference>
<dbReference type="CDD" id="cd23432">
    <property type="entry name" value="beta-trefoil_Ricin_EndoBetaGal-like"/>
    <property type="match status" value="1"/>
</dbReference>
<evidence type="ECO:0000313" key="2">
    <source>
        <dbReference type="Proteomes" id="UP000696485"/>
    </source>
</evidence>
<accession>A0A9P5SQS5</accession>
<dbReference type="Proteomes" id="UP000696485">
    <property type="component" value="Unassembled WGS sequence"/>
</dbReference>
<keyword evidence="2" id="KW-1185">Reference proteome</keyword>
<reference evidence="1" key="1">
    <citation type="journal article" date="2020" name="Fungal Divers.">
        <title>Resolving the Mortierellaceae phylogeny through synthesis of multi-gene phylogenetics and phylogenomics.</title>
        <authorList>
            <person name="Vandepol N."/>
            <person name="Liber J."/>
            <person name="Desiro A."/>
            <person name="Na H."/>
            <person name="Kennedy M."/>
            <person name="Barry K."/>
            <person name="Grigoriev I.V."/>
            <person name="Miller A.N."/>
            <person name="O'Donnell K."/>
            <person name="Stajich J.E."/>
            <person name="Bonito G."/>
        </authorList>
    </citation>
    <scope>NUCLEOTIDE SEQUENCE</scope>
    <source>
        <strain evidence="1">NVP1</strain>
    </source>
</reference>
<sequence length="158" mass="18122">MVGSCPSSPPNIDIINPTHSLQAIQAKMTTLPQTTIRIKNIQTGRLLYDNADKGLISWEESTNTDGYWYITPMAEKIYKIKNRLSGNAIYFNTSQQKPITWKDSFNEDGKWEVVFLTAKTFKLRNVESPNIFLYDNPDKGLIGYHDNDHTDGIWTYLD</sequence>